<dbReference type="EMBL" id="VULN01000001">
    <property type="protein sequence ID" value="MSS81128.1"/>
    <property type="molecule type" value="Genomic_DNA"/>
</dbReference>
<proteinExistence type="predicted"/>
<dbReference type="InterPro" id="IPR017896">
    <property type="entry name" value="4Fe4S_Fe-S-bd"/>
</dbReference>
<dbReference type="PROSITE" id="PS00198">
    <property type="entry name" value="4FE4S_FER_1"/>
    <property type="match status" value="1"/>
</dbReference>
<dbReference type="GO" id="GO:0051536">
    <property type="term" value="F:iron-sulfur cluster binding"/>
    <property type="evidence" value="ECO:0007669"/>
    <property type="project" value="UniProtKB-KW"/>
</dbReference>
<evidence type="ECO:0000313" key="7">
    <source>
        <dbReference type="EMBL" id="MSS81128.1"/>
    </source>
</evidence>
<dbReference type="GO" id="GO:0046872">
    <property type="term" value="F:metal ion binding"/>
    <property type="evidence" value="ECO:0007669"/>
    <property type="project" value="UniProtKB-KW"/>
</dbReference>
<protein>
    <submittedName>
        <fullName evidence="7">Ferredoxin</fullName>
    </submittedName>
</protein>
<reference evidence="7 8" key="1">
    <citation type="submission" date="2019-08" db="EMBL/GenBank/DDBJ databases">
        <title>In-depth cultivation of the pig gut microbiome towards novel bacterial diversity and tailored functional studies.</title>
        <authorList>
            <person name="Wylensek D."/>
            <person name="Hitch T.C.A."/>
            <person name="Clavel T."/>
        </authorList>
    </citation>
    <scope>NUCLEOTIDE SEQUENCE [LARGE SCALE GENOMIC DNA]</scope>
    <source>
        <strain evidence="7 8">WCA-389-WT-5B</strain>
    </source>
</reference>
<sequence length="63" mass="6498">MKFKVNENCIGCGLCEGTCPAVFHMTDAGVAEAIPDVVPAEEEANALAAMEGCPASAIEKVED</sequence>
<keyword evidence="5" id="KW-0411">Iron-sulfur</keyword>
<comment type="caution">
    <text evidence="7">The sequence shown here is derived from an EMBL/GenBank/DDBJ whole genome shotgun (WGS) entry which is preliminary data.</text>
</comment>
<evidence type="ECO:0000256" key="3">
    <source>
        <dbReference type="ARBA" id="ARBA00022982"/>
    </source>
</evidence>
<organism evidence="7 8">
    <name type="scientific">Acidaminococcus fermentans</name>
    <dbReference type="NCBI Taxonomy" id="905"/>
    <lineage>
        <taxon>Bacteria</taxon>
        <taxon>Bacillati</taxon>
        <taxon>Bacillota</taxon>
        <taxon>Negativicutes</taxon>
        <taxon>Acidaminococcales</taxon>
        <taxon>Acidaminococcaceae</taxon>
        <taxon>Acidaminococcus</taxon>
    </lineage>
</organism>
<dbReference type="PANTHER" id="PTHR36923">
    <property type="entry name" value="FERREDOXIN"/>
    <property type="match status" value="1"/>
</dbReference>
<dbReference type="PANTHER" id="PTHR36923:SF3">
    <property type="entry name" value="FERREDOXIN"/>
    <property type="match status" value="1"/>
</dbReference>
<accession>A0A6N7VZ20</accession>
<dbReference type="PROSITE" id="PS51379">
    <property type="entry name" value="4FE4S_FER_2"/>
    <property type="match status" value="1"/>
</dbReference>
<dbReference type="InterPro" id="IPR051269">
    <property type="entry name" value="Fe-S_cluster_ET"/>
</dbReference>
<feature type="domain" description="4Fe-4S ferredoxin-type" evidence="6">
    <location>
        <begin position="1"/>
        <end position="28"/>
    </location>
</feature>
<dbReference type="Proteomes" id="UP000441455">
    <property type="component" value="Unassembled WGS sequence"/>
</dbReference>
<evidence type="ECO:0000256" key="2">
    <source>
        <dbReference type="ARBA" id="ARBA00022723"/>
    </source>
</evidence>
<dbReference type="SUPFAM" id="SSF54862">
    <property type="entry name" value="4Fe-4S ferredoxins"/>
    <property type="match status" value="1"/>
</dbReference>
<keyword evidence="2" id="KW-0479">Metal-binding</keyword>
<evidence type="ECO:0000256" key="4">
    <source>
        <dbReference type="ARBA" id="ARBA00023004"/>
    </source>
</evidence>
<evidence type="ECO:0000259" key="6">
    <source>
        <dbReference type="PROSITE" id="PS51379"/>
    </source>
</evidence>
<dbReference type="InterPro" id="IPR017900">
    <property type="entry name" value="4Fe4S_Fe_S_CS"/>
</dbReference>
<dbReference type="OrthoDB" id="9803319at2"/>
<gene>
    <name evidence="7" type="ORF">FX155_00605</name>
</gene>
<evidence type="ECO:0000256" key="1">
    <source>
        <dbReference type="ARBA" id="ARBA00022448"/>
    </source>
</evidence>
<keyword evidence="4" id="KW-0408">Iron</keyword>
<dbReference type="AlphaFoldDB" id="A0A6N7VZ20"/>
<evidence type="ECO:0000256" key="5">
    <source>
        <dbReference type="ARBA" id="ARBA00023014"/>
    </source>
</evidence>
<name>A0A6N7VZ20_ACIFE</name>
<dbReference type="Pfam" id="PF13370">
    <property type="entry name" value="Fer4_13"/>
    <property type="match status" value="1"/>
</dbReference>
<dbReference type="RefSeq" id="WP_154487323.1">
    <property type="nucleotide sequence ID" value="NZ_VULN01000001.1"/>
</dbReference>
<keyword evidence="1" id="KW-0813">Transport</keyword>
<evidence type="ECO:0000313" key="8">
    <source>
        <dbReference type="Proteomes" id="UP000441455"/>
    </source>
</evidence>
<dbReference type="Gene3D" id="3.30.70.20">
    <property type="match status" value="1"/>
</dbReference>
<keyword evidence="3" id="KW-0249">Electron transport</keyword>